<keyword evidence="3" id="KW-1185">Reference proteome</keyword>
<feature type="compositionally biased region" description="Basic and acidic residues" evidence="1">
    <location>
        <begin position="10"/>
        <end position="21"/>
    </location>
</feature>
<dbReference type="EMBL" id="LGRX02013305">
    <property type="protein sequence ID" value="KAK3266245.1"/>
    <property type="molecule type" value="Genomic_DNA"/>
</dbReference>
<protein>
    <submittedName>
        <fullName evidence="2">Uncharacterized protein</fullName>
    </submittedName>
</protein>
<reference evidence="2 3" key="1">
    <citation type="journal article" date="2015" name="Genome Biol. Evol.">
        <title>Comparative Genomics of a Bacterivorous Green Alga Reveals Evolutionary Causalities and Consequences of Phago-Mixotrophic Mode of Nutrition.</title>
        <authorList>
            <person name="Burns J.A."/>
            <person name="Paasch A."/>
            <person name="Narechania A."/>
            <person name="Kim E."/>
        </authorList>
    </citation>
    <scope>NUCLEOTIDE SEQUENCE [LARGE SCALE GENOMIC DNA]</scope>
    <source>
        <strain evidence="2 3">PLY_AMNH</strain>
    </source>
</reference>
<evidence type="ECO:0000313" key="2">
    <source>
        <dbReference type="EMBL" id="KAK3266245.1"/>
    </source>
</evidence>
<dbReference type="AlphaFoldDB" id="A0AAE0FUR5"/>
<sequence length="113" mass="12427">MLQNKGTEGVLHDIKDDDRSIKRSGAQGRRCLTSAQLYDVAFSGYTPYKDLDEGTTSDDETPDDEATDGETPDRETPDGDTASTSTSAERSFVEYVIHIEEKVNKFDVTDVSA</sequence>
<feature type="compositionally biased region" description="Acidic residues" evidence="1">
    <location>
        <begin position="53"/>
        <end position="70"/>
    </location>
</feature>
<accession>A0AAE0FUR5</accession>
<gene>
    <name evidence="2" type="ORF">CYMTET_25117</name>
</gene>
<name>A0AAE0FUR5_9CHLO</name>
<feature type="region of interest" description="Disordered" evidence="1">
    <location>
        <begin position="46"/>
        <end position="90"/>
    </location>
</feature>
<comment type="caution">
    <text evidence="2">The sequence shown here is derived from an EMBL/GenBank/DDBJ whole genome shotgun (WGS) entry which is preliminary data.</text>
</comment>
<proteinExistence type="predicted"/>
<evidence type="ECO:0000256" key="1">
    <source>
        <dbReference type="SAM" id="MobiDB-lite"/>
    </source>
</evidence>
<evidence type="ECO:0000313" key="3">
    <source>
        <dbReference type="Proteomes" id="UP001190700"/>
    </source>
</evidence>
<feature type="region of interest" description="Disordered" evidence="1">
    <location>
        <begin position="1"/>
        <end position="28"/>
    </location>
</feature>
<dbReference type="Proteomes" id="UP001190700">
    <property type="component" value="Unassembled WGS sequence"/>
</dbReference>
<organism evidence="2 3">
    <name type="scientific">Cymbomonas tetramitiformis</name>
    <dbReference type="NCBI Taxonomy" id="36881"/>
    <lineage>
        <taxon>Eukaryota</taxon>
        <taxon>Viridiplantae</taxon>
        <taxon>Chlorophyta</taxon>
        <taxon>Pyramimonadophyceae</taxon>
        <taxon>Pyramimonadales</taxon>
        <taxon>Pyramimonadaceae</taxon>
        <taxon>Cymbomonas</taxon>
    </lineage>
</organism>